<feature type="region of interest" description="Disordered" evidence="3">
    <location>
        <begin position="331"/>
        <end position="356"/>
    </location>
</feature>
<dbReference type="Gene3D" id="2.40.50.770">
    <property type="entry name" value="RecQ-mediated genome instability protein Rmi1, C-terminal domain"/>
    <property type="match status" value="1"/>
</dbReference>
<feature type="compositionally biased region" description="Polar residues" evidence="3">
    <location>
        <begin position="344"/>
        <end position="354"/>
    </location>
</feature>
<feature type="compositionally biased region" description="Basic and acidic residues" evidence="3">
    <location>
        <begin position="334"/>
        <end position="343"/>
    </location>
</feature>
<proteinExistence type="inferred from homology"/>
<evidence type="ECO:0000313" key="6">
    <source>
        <dbReference type="Proteomes" id="UP000245591"/>
    </source>
</evidence>
<accession>A0A2U1JF10</accession>
<feature type="compositionally biased region" description="Polar residues" evidence="3">
    <location>
        <begin position="34"/>
        <end position="44"/>
    </location>
</feature>
<gene>
    <name evidence="5" type="ORF">BB558_000187</name>
</gene>
<dbReference type="GO" id="GO:0031422">
    <property type="term" value="C:RecQ family helicase-topoisomerase III complex"/>
    <property type="evidence" value="ECO:0007669"/>
    <property type="project" value="TreeGrafter"/>
</dbReference>
<keyword evidence="6" id="KW-1185">Reference proteome</keyword>
<dbReference type="InterPro" id="IPR042470">
    <property type="entry name" value="RMI1_N_C_sf"/>
</dbReference>
<evidence type="ECO:0000256" key="3">
    <source>
        <dbReference type="SAM" id="MobiDB-lite"/>
    </source>
</evidence>
<dbReference type="PANTHER" id="PTHR14790:SF15">
    <property type="entry name" value="RECQ-MEDIATED GENOME INSTABILITY PROTEIN 1"/>
    <property type="match status" value="1"/>
</dbReference>
<dbReference type="GO" id="GO:0000712">
    <property type="term" value="P:resolution of meiotic recombination intermediates"/>
    <property type="evidence" value="ECO:0007669"/>
    <property type="project" value="TreeGrafter"/>
</dbReference>
<evidence type="ECO:0000313" key="5">
    <source>
        <dbReference type="EMBL" id="PWA03677.1"/>
    </source>
</evidence>
<dbReference type="EMBL" id="MBFU01000009">
    <property type="protein sequence ID" value="PWA03677.1"/>
    <property type="molecule type" value="Genomic_DNA"/>
</dbReference>
<dbReference type="GO" id="GO:0016604">
    <property type="term" value="C:nuclear body"/>
    <property type="evidence" value="ECO:0007669"/>
    <property type="project" value="TreeGrafter"/>
</dbReference>
<feature type="compositionally biased region" description="Low complexity" evidence="3">
    <location>
        <begin position="123"/>
        <end position="136"/>
    </location>
</feature>
<feature type="region of interest" description="Disordered" evidence="3">
    <location>
        <begin position="123"/>
        <end position="182"/>
    </location>
</feature>
<comment type="similarity">
    <text evidence="1">Belongs to the RMI1 family.</text>
</comment>
<name>A0A2U1JF10_SMIAN</name>
<feature type="compositionally biased region" description="Polar residues" evidence="3">
    <location>
        <begin position="142"/>
        <end position="182"/>
    </location>
</feature>
<dbReference type="Proteomes" id="UP000245591">
    <property type="component" value="Unassembled WGS sequence"/>
</dbReference>
<evidence type="ECO:0000259" key="4">
    <source>
        <dbReference type="Pfam" id="PF08585"/>
    </source>
</evidence>
<dbReference type="PANTHER" id="PTHR14790">
    <property type="entry name" value="RECQ-MEDIATED GENOME INSTABILITY PROTEIN 1 RMI1"/>
    <property type="match status" value="1"/>
</dbReference>
<feature type="compositionally biased region" description="Low complexity" evidence="3">
    <location>
        <begin position="20"/>
        <end position="33"/>
    </location>
</feature>
<dbReference type="Pfam" id="PF08585">
    <property type="entry name" value="RMI1_N_C"/>
    <property type="match status" value="1"/>
</dbReference>
<dbReference type="GO" id="GO:0000724">
    <property type="term" value="P:double-strand break repair via homologous recombination"/>
    <property type="evidence" value="ECO:0007669"/>
    <property type="project" value="TreeGrafter"/>
</dbReference>
<feature type="region of interest" description="Disordered" evidence="3">
    <location>
        <begin position="20"/>
        <end position="47"/>
    </location>
</feature>
<sequence>MDNFDPSKVLYNWDDFGLNNNQNASNSNPSAQNEETTNSNSVSDTRIPDNLFMDEMNSFFQNFTNLGGENNIDLSANNNYSNADLDEQAKLMDFDFSKILNEINLNLNNQPDLQSTNQNLIHDPINIDTQNNNPNNLETKPDSTQSNTSSNDFENLFGSTRNSEKSAPSSENTIPQDKTIFNNPGDHIYAGINTMGNGINVPDSNALSLNTAEIKPNGINTPQSQSKGITLQNTTDQNSNNTTFGNTDVNSENIEITEIKSSPLTINSDISTHNHIINNENINFQENANVLRDNTQSNNLELFQENYLVKPPNTINTPQLISRVQSVPYQTNKPKNDINESKSIEGTPSLKSTENNNQSLINNILNFTTKLETVPSNDSSKNIEPYKQEPSLLQNNVNGITVDSDTTKKHSLQEEGKVEAKDKDGDIIMDFNKSSLPNSSNESNIFVKEKSENKELSQISNHSNILDEEKTKTASQESKKMRFLTPEPCKVRINAYYQIDNFEKYGTILGNSLTIGVSSVFNTSGYFKALTRGVDPVTVQWSHQNVVAISWPQKIVDSYKKYKRLDPRDIGRQTSSLLTTKALGDRRDLRIKGSPVHLFQLNTTIKEDDENSSVPSLMRIGKLQVKPQDFKAPYNIKFRLGGTGEVPDIGISQVWWNEDGNLLIISEPSGRVVVFENDISSSNWKQTQRIDFQRPIRAAIWLTEKRKYTASFGSSSSIKDDITNNINNGDNTFDTFMDSVSIKLSPGRRRHYRSTEQSFAVLTCAGRLEICDKKLIDGQRKKIDLPTPESSFTNDKIWAITHADIKITTSWDLVVVAEWKCIENGILKSNSSFGSNVIQVYIVDGEGLLTSNSELRVKYHLTRDISFGDFSTTLLKLIPQKTNEVERSISKQTDLDEDFPLIVVAQSKHAEEGFETLVSTFKIESTLVQLSQHHFNHLATKINIHQCENIKFGENTKTLSILNNYVPWTISLENGGVFQCCINHKSDHNSEQGNSQYDYFEKEIVAEFLDSSETIRAFSSTGSVVLSILGNHTSSVEGSQSEDLTSGRLMISNIGFEKLQEIHNWTENTNFNKMAYATTELALRMMNKLDLKDIYILLDDFSKSEKVNIMFWASKLICKAVGTDDIILNPEYPNSMMFVRFLGFCSRVYYKLDETALGSNIMFLLHLSNISRIYKSVGQNNSFWSVFRSNFQNNNHNLSTLDKIYPSSNGGVSSFLKPFVSIAVWTIDSIAVLLRDIIIYMKQAIPSNYQMTYIHQLWTKSRLAVFAFPQFLSLAEDSVLFVKHILTDSNIFPSDQPLSSDPSVPFTDNIKAEINENKRDLFSIKYHPLSQQENTQADKDFAEAVSNKEDTEIIKPAKIDGIESQDDNSQTNSEIYINNIFGLSETVPSIDDSFLWFVNGDQYLNSLENPSIKADHGTQPQANGYGADAFDSGLMDTSLKYDASDSSMISKNVSNTNSLGNEKPVPDISGFVSNLQLMNSGYDIDFQILNDSQIPNMAYDIITKSSLKDVLLQLGKQRRSFITKKYMYNKDLLASNENENGTYGSYQTCFSAADVDSEHVLDLEHPHTNIRVCGCCGSFSYFYDHLEPKPKEQSSDIDSSGNAVINSGQESIVGKRDLEESTALSKQDMVIYEKNNLELKNEWLKLCIQEIKNRGRSTDNELEEKVWNQVLNVQLSACSNPSIKFENDENGVSKPIIPKEGVLLEVVDVMDVGVSNYRLWEEIKSRIEEKKRIEQISLIQNMEARSRLMDAHQLRLNNLENSDDFDEIEEEEIENAFNKTGGNKNKDYQSNDYTEKLSKVNGLSRGMLKLLLTDGSTVLSAIELNRVSHIDVELPLGTKVFLKRLNLLPPQNILVLDNNLVVIGGKPACYSKLTLYNRLCVLLGKPVDLEPENTSENINITRDNNSTDMIGQEIVDISDIDMDFSDIEY</sequence>
<evidence type="ECO:0000256" key="2">
    <source>
        <dbReference type="ARBA" id="ARBA00018987"/>
    </source>
</evidence>
<evidence type="ECO:0000256" key="1">
    <source>
        <dbReference type="ARBA" id="ARBA00006395"/>
    </source>
</evidence>
<dbReference type="InterPro" id="IPR013894">
    <property type="entry name" value="RMI1_OB"/>
</dbReference>
<protein>
    <recommendedName>
        <fullName evidence="2">RecQ-mediated genome instability protein 1</fullName>
    </recommendedName>
</protein>
<comment type="caution">
    <text evidence="5">The sequence shown here is derived from an EMBL/GenBank/DDBJ whole genome shotgun (WGS) entry which is preliminary data.</text>
</comment>
<reference evidence="5 6" key="1">
    <citation type="journal article" date="2018" name="MBio">
        <title>Comparative Genomics Reveals the Core Gene Toolbox for the Fungus-Insect Symbiosis.</title>
        <authorList>
            <person name="Wang Y."/>
            <person name="Stata M."/>
            <person name="Wang W."/>
            <person name="Stajich J.E."/>
            <person name="White M.M."/>
            <person name="Moncalvo J.M."/>
        </authorList>
    </citation>
    <scope>NUCLEOTIDE SEQUENCE [LARGE SCALE GENOMIC DNA]</scope>
    <source>
        <strain evidence="5 6">AUS-126-30</strain>
    </source>
</reference>
<organism evidence="5 6">
    <name type="scientific">Smittium angustum</name>
    <dbReference type="NCBI Taxonomy" id="133377"/>
    <lineage>
        <taxon>Eukaryota</taxon>
        <taxon>Fungi</taxon>
        <taxon>Fungi incertae sedis</taxon>
        <taxon>Zoopagomycota</taxon>
        <taxon>Kickxellomycotina</taxon>
        <taxon>Harpellomycetes</taxon>
        <taxon>Harpellales</taxon>
        <taxon>Legeriomycetaceae</taxon>
        <taxon>Smittium</taxon>
    </lineage>
</organism>
<feature type="domain" description="RecQ mediated genome instability protein 1 OB-fold" evidence="4">
    <location>
        <begin position="1697"/>
        <end position="1866"/>
    </location>
</feature>